<dbReference type="InterPro" id="IPR027463">
    <property type="entry name" value="AcrB_DN_DC_subdom"/>
</dbReference>
<sequence>MKLSEISIERPVLATVMSLAILLFGGLSYTLLPVREYPDIDSPVVSVTTFYRGANPQVVETEITDVLEEQISTIEGVNLITSSSQEQVSRITVEFNLRRDVDQAANDVRDRVSRVRGALPSGVDEPVVAKQDVNAQPIMWISLAGERWSGLELSDVASNVLAERLQRIEGVGAVFVGGNRQYAMRVWLDPQRLAAHGLSVADVERALRAENAEIPSGRVEGRGREFSVRTRGDLTRAEEFASIVVSQQGTRPVRLGDVAEVRLGAEDERSIARYNGVPSVGLGIVKQQKASTVDVARNVRAALPELRALLPQGMELQIAFDSSRFIEDSMHEVAVALAIAVLLVFIVIFVFLGSMRATLIPAVAIPVSIVGTFTATYFLGFTINILTLLALVLAIGLVVDDAIVMLENIYRHMEMGKSRMRAAIDGAREIGFAIVSTTLALVAVFVPVAFLSGRVGRLFNEFGIAVAVSVLLSGFVALTLTPMLCSRMLRRDPLGHGAATGEDDLEAARALSAARGWRGAFERGWARFQAAYAATLRFAVHHRRLVVLSALAVTATIAVFFRVLPSELVPTEDRGLIFNIVLAPEGATLEYTDRYVRMAEDIYRSVPEVEAMFTAIGLSQGGGGRVTDGFMFVRLKDYAERKRSQQQVVASVFPMMMGIPGVLAIPINPPSLGGGFGRPVQFVLQAETYDELQRSVGLMLAEAQQLGYLVNLDTDLKLNKPQLEVEIDRDRAAALGVSVSEIGSTLQALLGGREATRFKLGNRQYDVILQMPPRDRSSPAMIDGLHVRGKDGLVQLASVTRVVERVSPRELNHFNRVRSATINANLVPGATIGRAIADLRDIAGRVLPPGVRTDLAGESREFAESSTGLYFLFVVALVFIYLVLAAQFESFVHPLTILLSVPLAVFGALLTLFLFGMSLNIYSQIGLIMLIGLVTKNAILIVEYANQRRERGLATVEAVVGAAQIRLRPILMTTLSTVFGVLPIALGLGAGAESRKPLGWAVVGGMIASTFLTLVVVPVVYTYLARFSPVRARTEAEADTEAGAALPAGAPAVPAR</sequence>
<evidence type="ECO:0000256" key="2">
    <source>
        <dbReference type="ARBA" id="ARBA00022448"/>
    </source>
</evidence>
<feature type="transmembrane region" description="Helical" evidence="8">
    <location>
        <begin position="359"/>
        <end position="379"/>
    </location>
</feature>
<reference evidence="9" key="1">
    <citation type="journal article" date="2020" name="mSystems">
        <title>Genome- and Community-Level Interaction Insights into Carbon Utilization and Element Cycling Functions of Hydrothermarchaeota in Hydrothermal Sediment.</title>
        <authorList>
            <person name="Zhou Z."/>
            <person name="Liu Y."/>
            <person name="Xu W."/>
            <person name="Pan J."/>
            <person name="Luo Z.H."/>
            <person name="Li M."/>
        </authorList>
    </citation>
    <scope>NUCLEOTIDE SEQUENCE [LARGE SCALE GENOMIC DNA]</scope>
    <source>
        <strain evidence="9">SpSt-381</strain>
    </source>
</reference>
<keyword evidence="6 8" id="KW-1133">Transmembrane helix</keyword>
<dbReference type="SUPFAM" id="SSF82866">
    <property type="entry name" value="Multidrug efflux transporter AcrB transmembrane domain"/>
    <property type="match status" value="2"/>
</dbReference>
<evidence type="ECO:0000313" key="9">
    <source>
        <dbReference type="EMBL" id="HGZ43155.1"/>
    </source>
</evidence>
<feature type="transmembrane region" description="Helical" evidence="8">
    <location>
        <begin position="462"/>
        <end position="481"/>
    </location>
</feature>
<organism evidence="9">
    <name type="scientific">Eiseniibacteriota bacterium</name>
    <dbReference type="NCBI Taxonomy" id="2212470"/>
    <lineage>
        <taxon>Bacteria</taxon>
        <taxon>Candidatus Eiseniibacteriota</taxon>
    </lineage>
</organism>
<dbReference type="Gene3D" id="1.20.1640.10">
    <property type="entry name" value="Multidrug efflux transporter AcrB transmembrane domain"/>
    <property type="match status" value="2"/>
</dbReference>
<feature type="transmembrane region" description="Helical" evidence="8">
    <location>
        <begin position="12"/>
        <end position="32"/>
    </location>
</feature>
<dbReference type="SUPFAM" id="SSF82714">
    <property type="entry name" value="Multidrug efflux transporter AcrB TolC docking domain, DN and DC subdomains"/>
    <property type="match status" value="2"/>
</dbReference>
<feature type="transmembrane region" description="Helical" evidence="8">
    <location>
        <begin position="869"/>
        <end position="888"/>
    </location>
</feature>
<dbReference type="GO" id="GO:0005886">
    <property type="term" value="C:plasma membrane"/>
    <property type="evidence" value="ECO:0007669"/>
    <property type="project" value="UniProtKB-SubCell"/>
</dbReference>
<comment type="caution">
    <text evidence="9">The sequence shown here is derived from an EMBL/GenBank/DDBJ whole genome shotgun (WGS) entry which is preliminary data.</text>
</comment>
<feature type="transmembrane region" description="Helical" evidence="8">
    <location>
        <begin position="998"/>
        <end position="1024"/>
    </location>
</feature>
<dbReference type="Pfam" id="PF00873">
    <property type="entry name" value="ACR_tran"/>
    <property type="match status" value="1"/>
</dbReference>
<evidence type="ECO:0000256" key="1">
    <source>
        <dbReference type="ARBA" id="ARBA00004651"/>
    </source>
</evidence>
<dbReference type="GO" id="GO:0042910">
    <property type="term" value="F:xenobiotic transmembrane transporter activity"/>
    <property type="evidence" value="ECO:0007669"/>
    <property type="project" value="TreeGrafter"/>
</dbReference>
<dbReference type="SUPFAM" id="SSF82693">
    <property type="entry name" value="Multidrug efflux transporter AcrB pore domain, PN1, PN2, PC1 and PC2 subdomains"/>
    <property type="match status" value="3"/>
</dbReference>
<dbReference type="Gene3D" id="3.30.70.1320">
    <property type="entry name" value="Multidrug efflux transporter AcrB pore domain like"/>
    <property type="match status" value="1"/>
</dbReference>
<comment type="subcellular location">
    <subcellularLocation>
        <location evidence="1">Cell membrane</location>
        <topology evidence="1">Multi-pass membrane protein</topology>
    </subcellularLocation>
</comment>
<gene>
    <name evidence="9" type="ORF">ENR23_06980</name>
</gene>
<name>A0A832ML44_UNCEI</name>
<evidence type="ECO:0000256" key="3">
    <source>
        <dbReference type="ARBA" id="ARBA00022475"/>
    </source>
</evidence>
<evidence type="ECO:0000256" key="4">
    <source>
        <dbReference type="ARBA" id="ARBA00022519"/>
    </source>
</evidence>
<keyword evidence="2" id="KW-0813">Transport</keyword>
<evidence type="ECO:0000256" key="5">
    <source>
        <dbReference type="ARBA" id="ARBA00022692"/>
    </source>
</evidence>
<accession>A0A832ML44</accession>
<dbReference type="PANTHER" id="PTHR32063">
    <property type="match status" value="1"/>
</dbReference>
<feature type="transmembrane region" description="Helical" evidence="8">
    <location>
        <begin position="895"/>
        <end position="915"/>
    </location>
</feature>
<feature type="transmembrane region" description="Helical" evidence="8">
    <location>
        <begin position="430"/>
        <end position="450"/>
    </location>
</feature>
<keyword evidence="3" id="KW-1003">Cell membrane</keyword>
<dbReference type="Gene3D" id="3.30.70.1430">
    <property type="entry name" value="Multidrug efflux transporter AcrB pore domain"/>
    <property type="match status" value="2"/>
</dbReference>
<dbReference type="Gene3D" id="3.30.70.1440">
    <property type="entry name" value="Multidrug efflux transporter AcrB pore domain"/>
    <property type="match status" value="1"/>
</dbReference>
<dbReference type="AlphaFoldDB" id="A0A832ML44"/>
<feature type="transmembrane region" description="Helical" evidence="8">
    <location>
        <begin position="970"/>
        <end position="992"/>
    </location>
</feature>
<dbReference type="InterPro" id="IPR001036">
    <property type="entry name" value="Acrflvin-R"/>
</dbReference>
<dbReference type="Gene3D" id="3.30.2090.10">
    <property type="entry name" value="Multidrug efflux transporter AcrB TolC docking domain, DN and DC subdomains"/>
    <property type="match status" value="2"/>
</dbReference>
<protein>
    <submittedName>
        <fullName evidence="9">Efflux RND transporter permease subunit</fullName>
    </submittedName>
</protein>
<proteinExistence type="predicted"/>
<dbReference type="PRINTS" id="PR00702">
    <property type="entry name" value="ACRIFLAVINRP"/>
</dbReference>
<evidence type="ECO:0000256" key="8">
    <source>
        <dbReference type="SAM" id="Phobius"/>
    </source>
</evidence>
<feature type="transmembrane region" description="Helical" evidence="8">
    <location>
        <begin position="545"/>
        <end position="564"/>
    </location>
</feature>
<keyword evidence="5 8" id="KW-0812">Transmembrane</keyword>
<feature type="transmembrane region" description="Helical" evidence="8">
    <location>
        <begin position="385"/>
        <end position="409"/>
    </location>
</feature>
<evidence type="ECO:0000256" key="7">
    <source>
        <dbReference type="ARBA" id="ARBA00023136"/>
    </source>
</evidence>
<keyword evidence="7 8" id="KW-0472">Membrane</keyword>
<feature type="transmembrane region" description="Helical" evidence="8">
    <location>
        <begin position="333"/>
        <end position="352"/>
    </location>
</feature>
<feature type="transmembrane region" description="Helical" evidence="8">
    <location>
        <begin position="921"/>
        <end position="942"/>
    </location>
</feature>
<dbReference type="FunFam" id="1.20.1640.10:FF:000001">
    <property type="entry name" value="Efflux pump membrane transporter"/>
    <property type="match status" value="1"/>
</dbReference>
<keyword evidence="4" id="KW-0997">Cell inner membrane</keyword>
<evidence type="ECO:0000256" key="6">
    <source>
        <dbReference type="ARBA" id="ARBA00022989"/>
    </source>
</evidence>
<dbReference type="PANTHER" id="PTHR32063:SF28">
    <property type="entry name" value="BLR2861 PROTEIN"/>
    <property type="match status" value="1"/>
</dbReference>
<dbReference type="EMBL" id="DSQF01000012">
    <property type="protein sequence ID" value="HGZ43155.1"/>
    <property type="molecule type" value="Genomic_DNA"/>
</dbReference>